<gene>
    <name evidence="1" type="ORF">HS960_15310</name>
</gene>
<dbReference type="SUPFAM" id="SSF48452">
    <property type="entry name" value="TPR-like"/>
    <property type="match status" value="1"/>
</dbReference>
<name>A0A7G5E4L6_9SPHI</name>
<protein>
    <submittedName>
        <fullName evidence="1">SusD/RagB family nutrient-binding outer membrane lipoprotein</fullName>
    </submittedName>
</protein>
<dbReference type="PROSITE" id="PS51257">
    <property type="entry name" value="PROKAR_LIPOPROTEIN"/>
    <property type="match status" value="1"/>
</dbReference>
<dbReference type="Proteomes" id="UP000515450">
    <property type="component" value="Chromosome"/>
</dbReference>
<accession>A0A7G5E4L6</accession>
<keyword evidence="2" id="KW-1185">Reference proteome</keyword>
<dbReference type="EMBL" id="CP058555">
    <property type="protein sequence ID" value="QMV68941.1"/>
    <property type="molecule type" value="Genomic_DNA"/>
</dbReference>
<dbReference type="Pfam" id="PF12771">
    <property type="entry name" value="SusD-like_2"/>
    <property type="match status" value="1"/>
</dbReference>
<dbReference type="Gene3D" id="1.25.40.390">
    <property type="match status" value="1"/>
</dbReference>
<evidence type="ECO:0000313" key="2">
    <source>
        <dbReference type="Proteomes" id="UP000515450"/>
    </source>
</evidence>
<sequence>MNKNIKKFVFAALVGSVAFTSCNKYLDVNDNPNNPEKVEPNLLLPTVEASLSQIVGNQLQVYGGLWAQYWTQAPSSSQYQTIDQYNLKNTASDRIWSTIYRSALNNAEIIINSERGANNYTIGMAYLLKAYTLQVATDAFGDIPLDEALQGATNLSPKYQTQKEVYNSIFESIDKGVELLKGDLGTTPGEQDMLFGGDKASWIAFANTLKLKAYLRISNVDAATAQAGIKALYATNPTFLNKDVSITFTTTGGNQNPFYTEMVGLDYVQNVVASGTAVKAFEANKDKRSFALYNRLFKADNITLQDTVAYLIQGDFRGQNMKKVSAPSPATGANAKNTASAIAPVKLFSIAESKFLQAEAALKGWGTGTVSTLYNEGITASFDYLGTEGLSSYLAAAGKFPTDASKQLEAIITQKYYAMNGFQNFEAWTEYRRTGYPTFLIQSKASILANGEMPQRLLYPNTELTTNLNYPGTKAITVPVWWDVK</sequence>
<dbReference type="InterPro" id="IPR041662">
    <property type="entry name" value="SusD-like_2"/>
</dbReference>
<dbReference type="RefSeq" id="WP_159731788.1">
    <property type="nucleotide sequence ID" value="NZ_CP058555.1"/>
</dbReference>
<dbReference type="AlphaFoldDB" id="A0A7G5E4L6"/>
<evidence type="ECO:0000313" key="1">
    <source>
        <dbReference type="EMBL" id="QMV68941.1"/>
    </source>
</evidence>
<proteinExistence type="predicted"/>
<keyword evidence="1" id="KW-0449">Lipoprotein</keyword>
<dbReference type="InterPro" id="IPR011990">
    <property type="entry name" value="TPR-like_helical_dom_sf"/>
</dbReference>
<reference evidence="1 2" key="1">
    <citation type="journal article" date="2020" name="G3 (Bethesda)">
        <title>CeMbio - The Caenorhabditis elegans Microbiome Resource.</title>
        <authorList>
            <person name="Dirksen P."/>
            <person name="Assie A."/>
            <person name="Zimmermann J."/>
            <person name="Zhang F."/>
            <person name="Tietje A.M."/>
            <person name="Marsh S.A."/>
            <person name="Felix M.A."/>
            <person name="Shapira M."/>
            <person name="Kaleta C."/>
            <person name="Schulenburg H."/>
            <person name="Samuel B."/>
        </authorList>
    </citation>
    <scope>NUCLEOTIDE SEQUENCE [LARGE SCALE GENOMIC DNA]</scope>
    <source>
        <strain evidence="1 2">BIGb0170</strain>
    </source>
</reference>
<organism evidence="1 2">
    <name type="scientific">Sphingobacterium paramultivorum</name>
    <dbReference type="NCBI Taxonomy" id="2886510"/>
    <lineage>
        <taxon>Bacteria</taxon>
        <taxon>Pseudomonadati</taxon>
        <taxon>Bacteroidota</taxon>
        <taxon>Sphingobacteriia</taxon>
        <taxon>Sphingobacteriales</taxon>
        <taxon>Sphingobacteriaceae</taxon>
        <taxon>Sphingobacterium</taxon>
    </lineage>
</organism>